<evidence type="ECO:0000256" key="18">
    <source>
        <dbReference type="SAM" id="Phobius"/>
    </source>
</evidence>
<dbReference type="Proteomes" id="UP001497457">
    <property type="component" value="Chromosome 8b"/>
</dbReference>
<evidence type="ECO:0000256" key="15">
    <source>
        <dbReference type="ARBA" id="ARBA00048679"/>
    </source>
</evidence>
<dbReference type="SMART" id="SM00220">
    <property type="entry name" value="S_TKc"/>
    <property type="match status" value="1"/>
</dbReference>
<dbReference type="InterPro" id="IPR017441">
    <property type="entry name" value="Protein_kinase_ATP_BS"/>
</dbReference>
<feature type="transmembrane region" description="Helical" evidence="18">
    <location>
        <begin position="510"/>
        <end position="531"/>
    </location>
</feature>
<keyword evidence="4" id="KW-0433">Leucine-rich repeat</keyword>
<organism evidence="21 22">
    <name type="scientific">Urochloa decumbens</name>
    <dbReference type="NCBI Taxonomy" id="240449"/>
    <lineage>
        <taxon>Eukaryota</taxon>
        <taxon>Viridiplantae</taxon>
        <taxon>Streptophyta</taxon>
        <taxon>Embryophyta</taxon>
        <taxon>Tracheophyta</taxon>
        <taxon>Spermatophyta</taxon>
        <taxon>Magnoliopsida</taxon>
        <taxon>Liliopsida</taxon>
        <taxon>Poales</taxon>
        <taxon>Poaceae</taxon>
        <taxon>PACMAD clade</taxon>
        <taxon>Panicoideae</taxon>
        <taxon>Panicodae</taxon>
        <taxon>Paniceae</taxon>
        <taxon>Melinidinae</taxon>
        <taxon>Urochloa</taxon>
    </lineage>
</organism>
<dbReference type="PANTHER" id="PTHR45631:SF6">
    <property type="entry name" value="OS09G0352000 PROTEIN"/>
    <property type="match status" value="1"/>
</dbReference>
<comment type="catalytic activity">
    <reaction evidence="14">
        <text>L-threonyl-[protein] + ATP = O-phospho-L-threonyl-[protein] + ADP + H(+)</text>
        <dbReference type="Rhea" id="RHEA:46608"/>
        <dbReference type="Rhea" id="RHEA-COMP:11060"/>
        <dbReference type="Rhea" id="RHEA-COMP:11605"/>
        <dbReference type="ChEBI" id="CHEBI:15378"/>
        <dbReference type="ChEBI" id="CHEBI:30013"/>
        <dbReference type="ChEBI" id="CHEBI:30616"/>
        <dbReference type="ChEBI" id="CHEBI:61977"/>
        <dbReference type="ChEBI" id="CHEBI:456216"/>
        <dbReference type="EC" id="2.7.11.1"/>
    </reaction>
</comment>
<keyword evidence="7 19" id="KW-0732">Signal</keyword>
<keyword evidence="8" id="KW-0677">Repeat</keyword>
<dbReference type="PROSITE" id="PS50011">
    <property type="entry name" value="PROTEIN_KINASE_DOM"/>
    <property type="match status" value="1"/>
</dbReference>
<evidence type="ECO:0000256" key="13">
    <source>
        <dbReference type="ARBA" id="ARBA00023136"/>
    </source>
</evidence>
<keyword evidence="5" id="KW-0808">Transferase</keyword>
<feature type="binding site" evidence="16">
    <location>
        <position position="610"/>
    </location>
    <ligand>
        <name>ATP</name>
        <dbReference type="ChEBI" id="CHEBI:30616"/>
    </ligand>
</feature>
<evidence type="ECO:0000256" key="10">
    <source>
        <dbReference type="ARBA" id="ARBA00022777"/>
    </source>
</evidence>
<dbReference type="FunFam" id="3.80.10.10:FF:000129">
    <property type="entry name" value="Leucine-rich repeat receptor-like kinase"/>
    <property type="match status" value="1"/>
</dbReference>
<evidence type="ECO:0000256" key="16">
    <source>
        <dbReference type="PROSITE-ProRule" id="PRU10141"/>
    </source>
</evidence>
<gene>
    <name evidence="21" type="ORF">URODEC1_LOCUS112975</name>
</gene>
<dbReference type="FunFam" id="1.10.510.10:FF:000095">
    <property type="entry name" value="protein STRUBBELIG-RECEPTOR FAMILY 8"/>
    <property type="match status" value="1"/>
</dbReference>
<evidence type="ECO:0000256" key="7">
    <source>
        <dbReference type="ARBA" id="ARBA00022729"/>
    </source>
</evidence>
<dbReference type="InterPro" id="IPR024788">
    <property type="entry name" value="Malectin-like_Carb-bd_dom"/>
</dbReference>
<accession>A0ABC9G8N5</accession>
<dbReference type="SUPFAM" id="SSF56112">
    <property type="entry name" value="Protein kinase-like (PK-like)"/>
    <property type="match status" value="1"/>
</dbReference>
<evidence type="ECO:0000256" key="9">
    <source>
        <dbReference type="ARBA" id="ARBA00022741"/>
    </source>
</evidence>
<reference evidence="21" key="1">
    <citation type="submission" date="2024-10" db="EMBL/GenBank/DDBJ databases">
        <authorList>
            <person name="Ryan C."/>
        </authorList>
    </citation>
    <scope>NUCLEOTIDE SEQUENCE [LARGE SCALE GENOMIC DNA]</scope>
</reference>
<evidence type="ECO:0000256" key="14">
    <source>
        <dbReference type="ARBA" id="ARBA00047899"/>
    </source>
</evidence>
<dbReference type="EC" id="2.7.11.1" evidence="2"/>
<dbReference type="InterPro" id="IPR011009">
    <property type="entry name" value="Kinase-like_dom_sf"/>
</dbReference>
<dbReference type="EMBL" id="OZ075118">
    <property type="protein sequence ID" value="CAL5088696.1"/>
    <property type="molecule type" value="Genomic_DNA"/>
</dbReference>
<name>A0ABC9G8N5_9POAL</name>
<evidence type="ECO:0000259" key="20">
    <source>
        <dbReference type="PROSITE" id="PS50011"/>
    </source>
</evidence>
<proteinExistence type="predicted"/>
<evidence type="ECO:0000256" key="19">
    <source>
        <dbReference type="SAM" id="SignalP"/>
    </source>
</evidence>
<sequence>MATILVLFVVFMLVPSVHIVVADEIELSIDCGLPDTYGASTDPDTKNYYVPDGSYTDAGENHVVAAAAGNQAGRVSPIQSLRSFPSGKWNCYALPTHSNTTYLVRAQFAYGNYDGKNSSSVQFELHLGSNLWDTITVTPEESSITKEAVFMAWAGWAPVCLVNTGGGTPFVSVVELRRLSGLYPPVSGDLWMSMYARRRMGTDVLLTRHPDDQHDRTWSGMTSPQWLNLSTQLDIIQPDSSFDVPLAILRTAVAAASSNASLTVVVPENKGYSSTDQYMVFLHFADFQSTKTRQFNIYVNNQQPWLSPTKSYSLLHDAAICVYSSETYSSSDGKHNITLVPTATSELPPMLNALEIYTLIDLDDASSTFPADFNAIMGIKYWYGVRKNWMGDPCFSSWDGVECRNISDSLRITSLDLSSSNLTGEISQNFTLLAALENLDLSYNHLNGIIPDSIANLSSLHVLNLSGNDLSGPFPDYLCKNQTGLIFSYKPGGSQCNKRTNPSGKRATNIAVSVVVPVLVLAILGIGYFIWRKKIVPNASTHDPARDPEFENVPRSGKSHGDHLKNNENRRFTYKELEKITNNFERFIGHGGFGHVYYGSLENGTEVAVKMRSESSLHGLDEFVAEVRSLTKVHHRNLVSLVGYCWEEDHLALVYEYLCQGSLFDHLRGKNAVAETLNWETRVRVVLEAAQGLDYLHKGCNLPIIHRDVKTSNILLGRNLEAKLADFGLCKTYISDSQTHISVTAAGSAGYMDPEYYHTGRLTESSDVYSFGVVLLEVATGKPPIVPGHGHIVQRVNQMINTGEDISSIADVRLEGAYDVNSMWKVVDTANNCTSATASQRPMMAAVVAQLKESLALEEARERDSSVRATLGGNISALLSTVGPSAR</sequence>
<protein>
    <recommendedName>
        <fullName evidence="2">non-specific serine/threonine protein kinase</fullName>
        <ecNumber evidence="2">2.7.11.1</ecNumber>
    </recommendedName>
</protein>
<comment type="catalytic activity">
    <reaction evidence="15">
        <text>L-seryl-[protein] + ATP = O-phospho-L-seryl-[protein] + ADP + H(+)</text>
        <dbReference type="Rhea" id="RHEA:17989"/>
        <dbReference type="Rhea" id="RHEA-COMP:9863"/>
        <dbReference type="Rhea" id="RHEA-COMP:11604"/>
        <dbReference type="ChEBI" id="CHEBI:15378"/>
        <dbReference type="ChEBI" id="CHEBI:29999"/>
        <dbReference type="ChEBI" id="CHEBI:30616"/>
        <dbReference type="ChEBI" id="CHEBI:83421"/>
        <dbReference type="ChEBI" id="CHEBI:456216"/>
        <dbReference type="EC" id="2.7.11.1"/>
    </reaction>
</comment>
<evidence type="ECO:0000256" key="17">
    <source>
        <dbReference type="SAM" id="MobiDB-lite"/>
    </source>
</evidence>
<dbReference type="SUPFAM" id="SSF52058">
    <property type="entry name" value="L domain-like"/>
    <property type="match status" value="1"/>
</dbReference>
<keyword evidence="12 18" id="KW-1133">Transmembrane helix</keyword>
<dbReference type="Gene3D" id="3.80.10.10">
    <property type="entry name" value="Ribonuclease Inhibitor"/>
    <property type="match status" value="1"/>
</dbReference>
<feature type="chain" id="PRO_5044888993" description="non-specific serine/threonine protein kinase" evidence="19">
    <location>
        <begin position="23"/>
        <end position="887"/>
    </location>
</feature>
<comment type="subcellular location">
    <subcellularLocation>
        <location evidence="1">Cell membrane</location>
        <topology evidence="1">Single-pass membrane protein</topology>
    </subcellularLocation>
</comment>
<evidence type="ECO:0000256" key="12">
    <source>
        <dbReference type="ARBA" id="ARBA00022989"/>
    </source>
</evidence>
<evidence type="ECO:0000313" key="21">
    <source>
        <dbReference type="EMBL" id="CAL5088696.1"/>
    </source>
</evidence>
<dbReference type="PROSITE" id="PS00108">
    <property type="entry name" value="PROTEIN_KINASE_ST"/>
    <property type="match status" value="1"/>
</dbReference>
<dbReference type="GO" id="GO:0005886">
    <property type="term" value="C:plasma membrane"/>
    <property type="evidence" value="ECO:0007669"/>
    <property type="project" value="UniProtKB-SubCell"/>
</dbReference>
<dbReference type="InterPro" id="IPR000719">
    <property type="entry name" value="Prot_kinase_dom"/>
</dbReference>
<dbReference type="PANTHER" id="PTHR45631">
    <property type="entry name" value="OS07G0107800 PROTEIN-RELATED"/>
    <property type="match status" value="1"/>
</dbReference>
<dbReference type="Gene3D" id="3.30.200.20">
    <property type="entry name" value="Phosphorylase Kinase, domain 1"/>
    <property type="match status" value="1"/>
</dbReference>
<evidence type="ECO:0000256" key="3">
    <source>
        <dbReference type="ARBA" id="ARBA00022527"/>
    </source>
</evidence>
<evidence type="ECO:0000313" key="22">
    <source>
        <dbReference type="Proteomes" id="UP001497457"/>
    </source>
</evidence>
<evidence type="ECO:0000256" key="5">
    <source>
        <dbReference type="ARBA" id="ARBA00022679"/>
    </source>
</evidence>
<dbReference type="FunFam" id="3.30.200.20:FF:000394">
    <property type="entry name" value="Leucine-rich repeat receptor-like protein kinase"/>
    <property type="match status" value="1"/>
</dbReference>
<evidence type="ECO:0000256" key="1">
    <source>
        <dbReference type="ARBA" id="ARBA00004162"/>
    </source>
</evidence>
<dbReference type="InterPro" id="IPR008271">
    <property type="entry name" value="Ser/Thr_kinase_AS"/>
</dbReference>
<dbReference type="InterPro" id="IPR001245">
    <property type="entry name" value="Ser-Thr/Tyr_kinase_cat_dom"/>
</dbReference>
<dbReference type="PROSITE" id="PS00107">
    <property type="entry name" value="PROTEIN_KINASE_ATP"/>
    <property type="match status" value="1"/>
</dbReference>
<dbReference type="GO" id="GO:0005524">
    <property type="term" value="F:ATP binding"/>
    <property type="evidence" value="ECO:0007669"/>
    <property type="project" value="UniProtKB-UniRule"/>
</dbReference>
<evidence type="ECO:0000256" key="8">
    <source>
        <dbReference type="ARBA" id="ARBA00022737"/>
    </source>
</evidence>
<evidence type="ECO:0000256" key="11">
    <source>
        <dbReference type="ARBA" id="ARBA00022840"/>
    </source>
</evidence>
<dbReference type="Gene3D" id="1.10.510.10">
    <property type="entry name" value="Transferase(Phosphotransferase) domain 1"/>
    <property type="match status" value="1"/>
</dbReference>
<dbReference type="GO" id="GO:0004674">
    <property type="term" value="F:protein serine/threonine kinase activity"/>
    <property type="evidence" value="ECO:0007669"/>
    <property type="project" value="UniProtKB-KW"/>
</dbReference>
<dbReference type="Pfam" id="PF12819">
    <property type="entry name" value="Malectin_like"/>
    <property type="match status" value="1"/>
</dbReference>
<dbReference type="InterPro" id="IPR032675">
    <property type="entry name" value="LRR_dom_sf"/>
</dbReference>
<feature type="region of interest" description="Disordered" evidence="17">
    <location>
        <begin position="541"/>
        <end position="567"/>
    </location>
</feature>
<evidence type="ECO:0000256" key="6">
    <source>
        <dbReference type="ARBA" id="ARBA00022692"/>
    </source>
</evidence>
<evidence type="ECO:0000256" key="4">
    <source>
        <dbReference type="ARBA" id="ARBA00022614"/>
    </source>
</evidence>
<dbReference type="Pfam" id="PF13855">
    <property type="entry name" value="LRR_8"/>
    <property type="match status" value="1"/>
</dbReference>
<keyword evidence="11 16" id="KW-0067">ATP-binding</keyword>
<feature type="signal peptide" evidence="19">
    <location>
        <begin position="1"/>
        <end position="22"/>
    </location>
</feature>
<keyword evidence="13 18" id="KW-0472">Membrane</keyword>
<dbReference type="AlphaFoldDB" id="A0ABC9G8N5"/>
<keyword evidence="3" id="KW-0723">Serine/threonine-protein kinase</keyword>
<keyword evidence="22" id="KW-1185">Reference proteome</keyword>
<dbReference type="InterPro" id="IPR001611">
    <property type="entry name" value="Leu-rich_rpt"/>
</dbReference>
<dbReference type="PRINTS" id="PR00019">
    <property type="entry name" value="LEURICHRPT"/>
</dbReference>
<evidence type="ECO:0000256" key="2">
    <source>
        <dbReference type="ARBA" id="ARBA00012513"/>
    </source>
</evidence>
<dbReference type="Gene3D" id="2.60.120.430">
    <property type="entry name" value="Galactose-binding lectin"/>
    <property type="match status" value="1"/>
</dbReference>
<keyword evidence="10" id="KW-0418">Kinase</keyword>
<keyword evidence="9 16" id="KW-0547">Nucleotide-binding</keyword>
<keyword evidence="6 18" id="KW-0812">Transmembrane</keyword>
<feature type="domain" description="Protein kinase" evidence="20">
    <location>
        <begin position="582"/>
        <end position="855"/>
    </location>
</feature>
<dbReference type="Pfam" id="PF07714">
    <property type="entry name" value="PK_Tyr_Ser-Thr"/>
    <property type="match status" value="1"/>
</dbReference>